<evidence type="ECO:0000313" key="3">
    <source>
        <dbReference type="Proteomes" id="UP000193307"/>
    </source>
</evidence>
<dbReference type="AlphaFoldDB" id="A0A1Y5SM28"/>
<keyword evidence="1" id="KW-0732">Signal</keyword>
<dbReference type="Proteomes" id="UP000193307">
    <property type="component" value="Unassembled WGS sequence"/>
</dbReference>
<feature type="chain" id="PRO_5012396174" description="Excalibur calcium-binding domain-containing protein" evidence="1">
    <location>
        <begin position="16"/>
        <end position="239"/>
    </location>
</feature>
<dbReference type="STRING" id="658057.SAMN04488032_10427"/>
<gene>
    <name evidence="2" type="ORF">PAM7971_02050</name>
</gene>
<name>A0A1Y5SM28_9RHOB</name>
<dbReference type="PROSITE" id="PS51257">
    <property type="entry name" value="PROKAR_LIPOPROTEIN"/>
    <property type="match status" value="1"/>
</dbReference>
<accession>A0A1Y5SM28</accession>
<keyword evidence="3" id="KW-1185">Reference proteome</keyword>
<evidence type="ECO:0000313" key="2">
    <source>
        <dbReference type="EMBL" id="SLN42732.1"/>
    </source>
</evidence>
<evidence type="ECO:0000256" key="1">
    <source>
        <dbReference type="SAM" id="SignalP"/>
    </source>
</evidence>
<proteinExistence type="predicted"/>
<reference evidence="2 3" key="1">
    <citation type="submission" date="2017-03" db="EMBL/GenBank/DDBJ databases">
        <authorList>
            <person name="Afonso C.L."/>
            <person name="Miller P.J."/>
            <person name="Scott M.A."/>
            <person name="Spackman E."/>
            <person name="Goraichik I."/>
            <person name="Dimitrov K.M."/>
            <person name="Suarez D.L."/>
            <person name="Swayne D.E."/>
        </authorList>
    </citation>
    <scope>NUCLEOTIDE SEQUENCE [LARGE SCALE GENOMIC DNA]</scope>
    <source>
        <strain evidence="2 3">CECT 7971</strain>
    </source>
</reference>
<sequence length="239" mass="24220">MRRAAFAVISLAALAACDPPVPNSGAGVGFGSYSDYQASREAELIASGEGGTAARPMAISSEMGATSGDDIAEDAMAAIGRASGAPADPTGQLEQGADVALAGTVENGIGISAENDFSAVTSERSIAEDAARVAANRQAYEVVEPTSVPARPSGSGTSLVEFALSTTNSVGQPIYSRLTVGAQARAERSCAKYPSPDLAQDAFLAGGGPQRNVKGMDPDGDGFACSWDPRPFRLASRSN</sequence>
<feature type="signal peptide" evidence="1">
    <location>
        <begin position="1"/>
        <end position="15"/>
    </location>
</feature>
<evidence type="ECO:0008006" key="4">
    <source>
        <dbReference type="Google" id="ProtNLM"/>
    </source>
</evidence>
<dbReference type="EMBL" id="FWFW01000005">
    <property type="protein sequence ID" value="SLN42732.1"/>
    <property type="molecule type" value="Genomic_DNA"/>
</dbReference>
<organism evidence="2 3">
    <name type="scientific">Pacificibacter marinus</name>
    <dbReference type="NCBI Taxonomy" id="658057"/>
    <lineage>
        <taxon>Bacteria</taxon>
        <taxon>Pseudomonadati</taxon>
        <taxon>Pseudomonadota</taxon>
        <taxon>Alphaproteobacteria</taxon>
        <taxon>Rhodobacterales</taxon>
        <taxon>Roseobacteraceae</taxon>
        <taxon>Pacificibacter</taxon>
    </lineage>
</organism>
<protein>
    <recommendedName>
        <fullName evidence="4">Excalibur calcium-binding domain-containing protein</fullName>
    </recommendedName>
</protein>